<feature type="domain" description="Putative Flp pilus-assembly TadG-like N-terminal" evidence="2">
    <location>
        <begin position="8"/>
        <end position="51"/>
    </location>
</feature>
<evidence type="ECO:0000256" key="1">
    <source>
        <dbReference type="SAM" id="MobiDB-lite"/>
    </source>
</evidence>
<organism evidence="3 4">
    <name type="scientific">Hyalangium rubrum</name>
    <dbReference type="NCBI Taxonomy" id="3103134"/>
    <lineage>
        <taxon>Bacteria</taxon>
        <taxon>Pseudomonadati</taxon>
        <taxon>Myxococcota</taxon>
        <taxon>Myxococcia</taxon>
        <taxon>Myxococcales</taxon>
        <taxon>Cystobacterineae</taxon>
        <taxon>Archangiaceae</taxon>
        <taxon>Hyalangium</taxon>
    </lineage>
</organism>
<protein>
    <submittedName>
        <fullName evidence="3">Pilus assembly protein TadG-related protein</fullName>
    </submittedName>
</protein>
<dbReference type="InterPro" id="IPR028087">
    <property type="entry name" value="Tad_N"/>
</dbReference>
<feature type="region of interest" description="Disordered" evidence="1">
    <location>
        <begin position="296"/>
        <end position="385"/>
    </location>
</feature>
<evidence type="ECO:0000313" key="4">
    <source>
        <dbReference type="Proteomes" id="UP001291309"/>
    </source>
</evidence>
<gene>
    <name evidence="3" type="ORF">SYV04_07320</name>
</gene>
<dbReference type="EMBL" id="JAXIVS010000002">
    <property type="protein sequence ID" value="MDY7226188.1"/>
    <property type="molecule type" value="Genomic_DNA"/>
</dbReference>
<dbReference type="Pfam" id="PF13400">
    <property type="entry name" value="Tad"/>
    <property type="match status" value="1"/>
</dbReference>
<comment type="caution">
    <text evidence="3">The sequence shown here is derived from an EMBL/GenBank/DDBJ whole genome shotgun (WGS) entry which is preliminary data.</text>
</comment>
<evidence type="ECO:0000259" key="2">
    <source>
        <dbReference type="Pfam" id="PF13400"/>
    </source>
</evidence>
<accession>A0ABU5GYC4</accession>
<dbReference type="Proteomes" id="UP001291309">
    <property type="component" value="Unassembled WGS sequence"/>
</dbReference>
<keyword evidence="4" id="KW-1185">Reference proteome</keyword>
<dbReference type="RefSeq" id="WP_321544909.1">
    <property type="nucleotide sequence ID" value="NZ_JAXIVS010000002.1"/>
</dbReference>
<name>A0ABU5GYC4_9BACT</name>
<proteinExistence type="predicted"/>
<sequence>MNPLRPRGQTLVIFALTLLLLTLMVCMTLSIGTKAKEKMELETAADAAAYSQAVATARTYNSISLLNRALMSNMVAMAGVQSLISWAGYYRAVLNEARDSYDTPKTQYELIMAAACACPGPTCNPPMCRCATQAVQDITDTQDKLKQEDDRVDQVFQSLDGQAGLEARALQISSVSDRQNELFDRLLDENLTGSLNIGASIAQELNKGNKWGAQEVKALPASDDVNKVEQDAGQCQQKEGAACRRRDAGHKNHFIWAAMGTRGHAFVTGRSGGANAIRTRLITIITPPDLVTISNDGSGYFADNDGPSHSSEGPTGNKHAWGDDHGNLTTTFLRNQAPCPPGIPGSGSPRAHVRSNDTSGSAGDDEHRWSGQSGGDGGRERQHTMGDCNNCPGMWPPHMDYNWQQVTDNANNFGQPKTYSVMERDLSQRPAKQADPWNLLFTFHFKQSGSGTVFDNTGLKLVSQGGTDISHATALSAGIAYYHRVQQGSYQEPPNFLNPFWRATLVGADVDLQPGDVSDITQTLGAANLQEAQRVVEALNNAGYRAW</sequence>
<reference evidence="3 4" key="1">
    <citation type="submission" date="2023-12" db="EMBL/GenBank/DDBJ databases">
        <title>the genome sequence of Hyalangium sp. s54d21.</title>
        <authorList>
            <person name="Zhang X."/>
        </authorList>
    </citation>
    <scope>NUCLEOTIDE SEQUENCE [LARGE SCALE GENOMIC DNA]</scope>
    <source>
        <strain evidence="4">s54d21</strain>
    </source>
</reference>
<evidence type="ECO:0000313" key="3">
    <source>
        <dbReference type="EMBL" id="MDY7226188.1"/>
    </source>
</evidence>